<dbReference type="InterPro" id="IPR029033">
    <property type="entry name" value="His_PPase_superfam"/>
</dbReference>
<dbReference type="PANTHER" id="PTHR47623">
    <property type="entry name" value="OS09G0287300 PROTEIN"/>
    <property type="match status" value="1"/>
</dbReference>
<dbReference type="EMBL" id="JABVEC010000043">
    <property type="protein sequence ID" value="MBC6470561.1"/>
    <property type="molecule type" value="Genomic_DNA"/>
</dbReference>
<dbReference type="Pfam" id="PF00300">
    <property type="entry name" value="His_Phos_1"/>
    <property type="match status" value="1"/>
</dbReference>
<name>A0ABR7M0L7_9ACTN</name>
<dbReference type="RefSeq" id="WP_187247600.1">
    <property type="nucleotide sequence ID" value="NZ_BAAAOK010000003.1"/>
</dbReference>
<protein>
    <submittedName>
        <fullName evidence="1">Histidine phosphatase family protein</fullName>
    </submittedName>
</protein>
<dbReference type="Proteomes" id="UP000805614">
    <property type="component" value="Unassembled WGS sequence"/>
</dbReference>
<keyword evidence="2" id="KW-1185">Reference proteome</keyword>
<dbReference type="Gene3D" id="3.40.50.1240">
    <property type="entry name" value="Phosphoglycerate mutase-like"/>
    <property type="match status" value="1"/>
</dbReference>
<evidence type="ECO:0000313" key="1">
    <source>
        <dbReference type="EMBL" id="MBC6470561.1"/>
    </source>
</evidence>
<evidence type="ECO:0000313" key="2">
    <source>
        <dbReference type="Proteomes" id="UP000805614"/>
    </source>
</evidence>
<dbReference type="InterPro" id="IPR013078">
    <property type="entry name" value="His_Pase_superF_clade-1"/>
</dbReference>
<comment type="caution">
    <text evidence="1">The sequence shown here is derived from an EMBL/GenBank/DDBJ whole genome shotgun (WGS) entry which is preliminary data.</text>
</comment>
<dbReference type="PANTHER" id="PTHR47623:SF1">
    <property type="entry name" value="OS09G0287300 PROTEIN"/>
    <property type="match status" value="1"/>
</dbReference>
<dbReference type="SMART" id="SM00855">
    <property type="entry name" value="PGAM"/>
    <property type="match status" value="1"/>
</dbReference>
<dbReference type="CDD" id="cd07067">
    <property type="entry name" value="HP_PGM_like"/>
    <property type="match status" value="1"/>
</dbReference>
<gene>
    <name evidence="1" type="ORF">HKK74_34485</name>
</gene>
<dbReference type="SUPFAM" id="SSF53254">
    <property type="entry name" value="Phosphoglycerate mutase-like"/>
    <property type="match status" value="1"/>
</dbReference>
<proteinExistence type="predicted"/>
<accession>A0ABR7M0L7</accession>
<reference evidence="1 2" key="1">
    <citation type="submission" date="2020-06" db="EMBL/GenBank/DDBJ databases">
        <title>Actinomadura xiongansis sp. nov., isolated from soil of Baiyangdian.</title>
        <authorList>
            <person name="Zhang X."/>
        </authorList>
    </citation>
    <scope>NUCLEOTIDE SEQUENCE [LARGE SCALE GENOMIC DNA]</scope>
    <source>
        <strain evidence="1 2">HBUM206468</strain>
    </source>
</reference>
<sequence length="157" mass="16595">MPTLIVLRHAKAVTEFGLPDIDRPLSGRGRRDATAAGKWLGKAGLKPDLVRCSPAKRTRQTLSRLDVDAEVGFEPEIYANDVGGLFDLLTQTDEQVGTLLLIGHNPSLHHLVHDLTGAGGDSFPTCALAVIAIGAGWAGIRPGAGRLTADWSPKASI</sequence>
<organism evidence="1 2">
    <name type="scientific">Actinomadura alba</name>
    <dbReference type="NCBI Taxonomy" id="406431"/>
    <lineage>
        <taxon>Bacteria</taxon>
        <taxon>Bacillati</taxon>
        <taxon>Actinomycetota</taxon>
        <taxon>Actinomycetes</taxon>
        <taxon>Streptosporangiales</taxon>
        <taxon>Thermomonosporaceae</taxon>
        <taxon>Actinomadura</taxon>
    </lineage>
</organism>